<dbReference type="VEuPathDB" id="PiroplasmaDB:BOVATA_012360"/>
<dbReference type="GeneID" id="39873513"/>
<name>A0A2H6K9S4_9APIC</name>
<evidence type="ECO:0000313" key="2">
    <source>
        <dbReference type="EMBL" id="GBE59743.1"/>
    </source>
</evidence>
<dbReference type="Proteomes" id="UP000236319">
    <property type="component" value="Unassembled WGS sequence"/>
</dbReference>
<feature type="chain" id="PRO_5014140040" evidence="1">
    <location>
        <begin position="19"/>
        <end position="240"/>
    </location>
</feature>
<dbReference type="OrthoDB" id="365163at2759"/>
<feature type="signal peptide" evidence="1">
    <location>
        <begin position="1"/>
        <end position="18"/>
    </location>
</feature>
<organism evidence="2 3">
    <name type="scientific">Babesia ovata</name>
    <dbReference type="NCBI Taxonomy" id="189622"/>
    <lineage>
        <taxon>Eukaryota</taxon>
        <taxon>Sar</taxon>
        <taxon>Alveolata</taxon>
        <taxon>Apicomplexa</taxon>
        <taxon>Aconoidasida</taxon>
        <taxon>Piroplasmida</taxon>
        <taxon>Babesiidae</taxon>
        <taxon>Babesia</taxon>
    </lineage>
</organism>
<keyword evidence="3" id="KW-1185">Reference proteome</keyword>
<sequence length="240" mass="26402">MKYPLLLIAVASLRAAEAFSTKIRHRGSESQYELNEDVHTNVEGLSTDSFIAHFGGDVAALVGGLVQDDNAEAVLSSPLNFFYSRKSEGASTMQPSNKDIQKTVAECVLTHHEATGPKSRKIYLSLKDAEEYGKRIEHAKARVRSETGMVTPARSEQSASRGTMDLECKSVIVEDDAKKCNVCLYAEILVPNKHVRYGHIGKSSILECLNGYDTELGRNSSSRTYFINAPTRYHPVCIAS</sequence>
<reference evidence="2 3" key="1">
    <citation type="journal article" date="2017" name="BMC Genomics">
        <title>Whole-genome assembly of Babesia ovata and comparative genomics between closely related pathogens.</title>
        <authorList>
            <person name="Yamagishi J."/>
            <person name="Asada M."/>
            <person name="Hakimi H."/>
            <person name="Tanaka T.Q."/>
            <person name="Sugimoto C."/>
            <person name="Kawazu S."/>
        </authorList>
    </citation>
    <scope>NUCLEOTIDE SEQUENCE [LARGE SCALE GENOMIC DNA]</scope>
    <source>
        <strain evidence="2 3">Miyake</strain>
    </source>
</reference>
<dbReference type="AlphaFoldDB" id="A0A2H6K9S4"/>
<dbReference type="RefSeq" id="XP_028865986.1">
    <property type="nucleotide sequence ID" value="XM_029010153.1"/>
</dbReference>
<protein>
    <submittedName>
        <fullName evidence="2">Uncharacterized protein</fullName>
    </submittedName>
</protein>
<proteinExistence type="predicted"/>
<gene>
    <name evidence="2" type="ORF">BOVATA_012360</name>
</gene>
<evidence type="ECO:0000256" key="1">
    <source>
        <dbReference type="SAM" id="SignalP"/>
    </source>
</evidence>
<keyword evidence="1" id="KW-0732">Signal</keyword>
<evidence type="ECO:0000313" key="3">
    <source>
        <dbReference type="Proteomes" id="UP000236319"/>
    </source>
</evidence>
<dbReference type="EMBL" id="BDSA01000001">
    <property type="protein sequence ID" value="GBE59743.1"/>
    <property type="molecule type" value="Genomic_DNA"/>
</dbReference>
<accession>A0A2H6K9S4</accession>
<comment type="caution">
    <text evidence="2">The sequence shown here is derived from an EMBL/GenBank/DDBJ whole genome shotgun (WGS) entry which is preliminary data.</text>
</comment>